<dbReference type="AlphaFoldDB" id="A0A6N6MIA3"/>
<proteinExistence type="predicted"/>
<accession>A0A6N6MIA3</accession>
<evidence type="ECO:0000313" key="1">
    <source>
        <dbReference type="EMBL" id="KAB1068758.1"/>
    </source>
</evidence>
<gene>
    <name evidence="1" type="ORF">F6X51_26475</name>
</gene>
<keyword evidence="2" id="KW-1185">Reference proteome</keyword>
<reference evidence="1 2" key="1">
    <citation type="submission" date="2019-09" db="EMBL/GenBank/DDBJ databases">
        <title>YIM 132548 draft genome.</title>
        <authorList>
            <person name="Jiang L."/>
        </authorList>
    </citation>
    <scope>NUCLEOTIDE SEQUENCE [LARGE SCALE GENOMIC DNA]</scope>
    <source>
        <strain evidence="1 2">YIM 132548</strain>
    </source>
</reference>
<comment type="caution">
    <text evidence="1">The sequence shown here is derived from an EMBL/GenBank/DDBJ whole genome shotgun (WGS) entry which is preliminary data.</text>
</comment>
<name>A0A6N6MIA3_9HYPH</name>
<dbReference type="RefSeq" id="WP_150966888.1">
    <property type="nucleotide sequence ID" value="NZ_VZZJ01000046.1"/>
</dbReference>
<protein>
    <submittedName>
        <fullName evidence="1">Uncharacterized protein</fullName>
    </submittedName>
</protein>
<dbReference type="Proteomes" id="UP000441523">
    <property type="component" value="Unassembled WGS sequence"/>
</dbReference>
<dbReference type="EMBL" id="VZZJ01000046">
    <property type="protein sequence ID" value="KAB1068758.1"/>
    <property type="molecule type" value="Genomic_DNA"/>
</dbReference>
<organism evidence="1 2">
    <name type="scientific">Methylobacterium planeticum</name>
    <dbReference type="NCBI Taxonomy" id="2615211"/>
    <lineage>
        <taxon>Bacteria</taxon>
        <taxon>Pseudomonadati</taxon>
        <taxon>Pseudomonadota</taxon>
        <taxon>Alphaproteobacteria</taxon>
        <taxon>Hyphomicrobiales</taxon>
        <taxon>Methylobacteriaceae</taxon>
        <taxon>Methylobacterium</taxon>
    </lineage>
</organism>
<sequence>MGDGMKRAVVAARASRDPFVPGFATEGQARKAAQRFFAMCNGRDPVEGRHFHLVQGKRGRWYFGEGKAPSTEQARGAE</sequence>
<evidence type="ECO:0000313" key="2">
    <source>
        <dbReference type="Proteomes" id="UP000441523"/>
    </source>
</evidence>